<keyword evidence="3" id="KW-1185">Reference proteome</keyword>
<dbReference type="Proteomes" id="UP000004578">
    <property type="component" value="Unassembled WGS sequence"/>
</dbReference>
<gene>
    <name evidence="2" type="ORF">HMPREF1317_1799</name>
</gene>
<feature type="region of interest" description="Disordered" evidence="1">
    <location>
        <begin position="14"/>
        <end position="47"/>
    </location>
</feature>
<dbReference type="EMBL" id="AKFS01000155">
    <property type="protein sequence ID" value="EJF46048.1"/>
    <property type="molecule type" value="Genomic_DNA"/>
</dbReference>
<organism evidence="2 3">
    <name type="scientific">Schaalia georgiae F0490</name>
    <dbReference type="NCBI Taxonomy" id="1125717"/>
    <lineage>
        <taxon>Bacteria</taxon>
        <taxon>Bacillati</taxon>
        <taxon>Actinomycetota</taxon>
        <taxon>Actinomycetes</taxon>
        <taxon>Actinomycetales</taxon>
        <taxon>Actinomycetaceae</taxon>
        <taxon>Schaalia</taxon>
    </lineage>
</organism>
<protein>
    <submittedName>
        <fullName evidence="2">Uncharacterized protein</fullName>
    </submittedName>
</protein>
<dbReference type="AlphaFoldDB" id="J1HKH1"/>
<comment type="caution">
    <text evidence="2">The sequence shown here is derived from an EMBL/GenBank/DDBJ whole genome shotgun (WGS) entry which is preliminary data.</text>
</comment>
<proteinExistence type="predicted"/>
<evidence type="ECO:0000313" key="2">
    <source>
        <dbReference type="EMBL" id="EJF46048.1"/>
    </source>
</evidence>
<evidence type="ECO:0000313" key="3">
    <source>
        <dbReference type="Proteomes" id="UP000004578"/>
    </source>
</evidence>
<name>J1HKH1_9ACTO</name>
<sequence length="47" mass="4883">MTMVIRARYTVRTGTAASASGSVAPGTRSARTRGGQIRGYRAARSPA</sequence>
<feature type="compositionally biased region" description="Low complexity" evidence="1">
    <location>
        <begin position="14"/>
        <end position="27"/>
    </location>
</feature>
<evidence type="ECO:0000256" key="1">
    <source>
        <dbReference type="SAM" id="MobiDB-lite"/>
    </source>
</evidence>
<accession>J1HKH1</accession>
<reference evidence="2 3" key="1">
    <citation type="submission" date="2012-05" db="EMBL/GenBank/DDBJ databases">
        <authorList>
            <person name="Harkins D.M."/>
            <person name="Madupu R."/>
            <person name="Durkin A.S."/>
            <person name="Torralba M."/>
            <person name="Methe B."/>
            <person name="Sutton G.G."/>
            <person name="Nelson K.E."/>
        </authorList>
    </citation>
    <scope>NUCLEOTIDE SEQUENCE [LARGE SCALE GENOMIC DNA]</scope>
    <source>
        <strain evidence="2 3">F0490</strain>
    </source>
</reference>